<keyword evidence="3" id="KW-0547">Nucleotide-binding</keyword>
<dbReference type="Pfam" id="PF07714">
    <property type="entry name" value="PK_Tyr_Ser-Thr"/>
    <property type="match status" value="1"/>
</dbReference>
<dbReference type="SUPFAM" id="SSF56112">
    <property type="entry name" value="Protein kinase-like (PK-like)"/>
    <property type="match status" value="1"/>
</dbReference>
<keyword evidence="7" id="KW-0418">Kinase</keyword>
<feature type="chain" id="PRO_5005493754" evidence="5">
    <location>
        <begin position="23"/>
        <end position="696"/>
    </location>
</feature>
<keyword evidence="4" id="KW-0472">Membrane</keyword>
<evidence type="ECO:0000259" key="6">
    <source>
        <dbReference type="PROSITE" id="PS50011"/>
    </source>
</evidence>
<name>A0A0K3ARA3_CAEEL</name>
<dbReference type="PROSITE" id="PS50011">
    <property type="entry name" value="PROTEIN_KINASE_DOM"/>
    <property type="match status" value="1"/>
</dbReference>
<dbReference type="PROSITE" id="PS00107">
    <property type="entry name" value="PROTEIN_KINASE_ATP"/>
    <property type="match status" value="1"/>
</dbReference>
<keyword evidence="5" id="KW-0732">Signal</keyword>
<dbReference type="GO" id="GO:0005524">
    <property type="term" value="F:ATP binding"/>
    <property type="evidence" value="ECO:0007669"/>
    <property type="project" value="UniProtKB-UniRule"/>
</dbReference>
<dbReference type="Reactome" id="R-CEL-9013407">
    <property type="pathway name" value="RHOH GTPase cycle"/>
</dbReference>
<dbReference type="SMR" id="A0A0K3ARA3"/>
<evidence type="ECO:0000256" key="3">
    <source>
        <dbReference type="PROSITE-ProRule" id="PRU10141"/>
    </source>
</evidence>
<dbReference type="AGR" id="WB:WBGene00020106"/>
<dbReference type="InterPro" id="IPR050122">
    <property type="entry name" value="RTK"/>
</dbReference>
<dbReference type="Bgee" id="WBGene00020106">
    <property type="expression patterns" value="Expressed in larva and 3 other cell types or tissues"/>
</dbReference>
<evidence type="ECO:0000256" key="1">
    <source>
        <dbReference type="ARBA" id="ARBA00004167"/>
    </source>
</evidence>
<sequence length="696" mass="79056">MRIHLYLILLLIHIFLQNKSNAFEQRSDCVESCSHLDTSQEFGDCLAKCSKRPRKDNLGDSHLFAMPPTNVEIETKVIMDGGKILETTINWKADEKDTRREGFYIRYTAVNSTCQKHFPGYFTSSILPDERSLTIPSAFNGHALVIDHSCSYHLQIRAKPYPPGDDKYIIERRHTVPDCIDKYCSCRPGDVAAIRDVSVDAEYRLNWKFDEMKGREYQFYVDVYERIAMPLIKKKGSEPESEEYTFRIANADSYEISAKSAETSAHTYQYQLPFQFTPFQQYKISIFAVDDSFCHNQDVFHIFNTTNATFSSSEIPKTTPIPEISGSAITKTTMLMESSILVIFLIVVACMSPICTMIVLLCLRRRKKEIKKRHHFLHRRSLSCSRHSIIETNILYRPPNEVNGGTTGEWLIRGQDIVVGAVIGEGAFGQVFKGILRGPNGQVIPVAVKQLKANAIDEEREEFVREIQMMQTVGQHDNIVTMYGYCMDEQLQCMIMEYVPYGDLKHYLQNMRKEKDSDSAIDSKEFLSFTNQIACGMAHLESVGIIHRDLAARNILVGTGKVLKISDFGMSRPGVYIKMSKGVIPLRWLSPEAIKDNTYSNKSDVWAFGVLLWEIATLGGFPYNNVADKDILNQLTEGMRLEQPAKCSDDMYILMKSCWNLKAEDRPSFLAILSKIEQIANVDADAPPSDPPAKDV</sequence>
<dbReference type="STRING" id="6239.R151.1a.1"/>
<evidence type="ECO:0000313" key="7">
    <source>
        <dbReference type="EMBL" id="CTQ86580.1"/>
    </source>
</evidence>
<evidence type="ECO:0000256" key="4">
    <source>
        <dbReference type="SAM" id="Phobius"/>
    </source>
</evidence>
<dbReference type="InterPro" id="IPR017441">
    <property type="entry name" value="Protein_kinase_ATP_BS"/>
</dbReference>
<dbReference type="CDD" id="cd00192">
    <property type="entry name" value="PTKc"/>
    <property type="match status" value="1"/>
</dbReference>
<comment type="catalytic activity">
    <reaction evidence="2">
        <text>L-tyrosyl-[protein] + ATP = O-phospho-L-tyrosyl-[protein] + ADP + H(+)</text>
        <dbReference type="Rhea" id="RHEA:10596"/>
        <dbReference type="Rhea" id="RHEA-COMP:10136"/>
        <dbReference type="Rhea" id="RHEA-COMP:20101"/>
        <dbReference type="ChEBI" id="CHEBI:15378"/>
        <dbReference type="ChEBI" id="CHEBI:30616"/>
        <dbReference type="ChEBI" id="CHEBI:46858"/>
        <dbReference type="ChEBI" id="CHEBI:61978"/>
        <dbReference type="ChEBI" id="CHEBI:456216"/>
        <dbReference type="EC" id="2.7.10.1"/>
    </reaction>
</comment>
<proteinExistence type="predicted"/>
<dbReference type="Proteomes" id="UP000001940">
    <property type="component" value="Chromosome III"/>
</dbReference>
<gene>
    <name evidence="7" type="ORF">CELE_R151.1</name>
    <name evidence="7 9" type="ORF">R151.1</name>
</gene>
<feature type="transmembrane region" description="Helical" evidence="4">
    <location>
        <begin position="340"/>
        <end position="363"/>
    </location>
</feature>
<keyword evidence="4" id="KW-1133">Transmembrane helix</keyword>
<dbReference type="FunFam" id="1.10.510.10:FF:000677">
    <property type="entry name" value="Uncharacterized protein, isoform A"/>
    <property type="match status" value="1"/>
</dbReference>
<dbReference type="InterPro" id="IPR008266">
    <property type="entry name" value="Tyr_kinase_AS"/>
</dbReference>
<dbReference type="FunCoup" id="A0A0K3ARA3">
    <property type="interactions" value="13"/>
</dbReference>
<dbReference type="InParanoid" id="A0A0K3ARA3"/>
<accession>A0A0K3ARA3</accession>
<evidence type="ECO:0000313" key="8">
    <source>
        <dbReference type="Proteomes" id="UP000001940"/>
    </source>
</evidence>
<dbReference type="PROSITE" id="PS00109">
    <property type="entry name" value="PROTEIN_KINASE_TYR"/>
    <property type="match status" value="1"/>
</dbReference>
<dbReference type="PANTHER" id="PTHR24416:SF594">
    <property type="entry name" value="PROTEIN KINASE DOMAIN-CONTAINING PROTEIN"/>
    <property type="match status" value="1"/>
</dbReference>
<dbReference type="ExpressionAtlas" id="A0A0K3ARA3">
    <property type="expression patterns" value="baseline and differential"/>
</dbReference>
<keyword evidence="7" id="KW-0808">Transferase</keyword>
<dbReference type="WormBase" id="R151.1a">
    <property type="protein sequence ID" value="CE50526"/>
    <property type="gene ID" value="WBGene00020106"/>
</dbReference>
<dbReference type="InterPro" id="IPR000719">
    <property type="entry name" value="Prot_kinase_dom"/>
</dbReference>
<dbReference type="CTD" id="187907"/>
<reference evidence="7 8" key="1">
    <citation type="journal article" date="1998" name="Science">
        <title>Genome sequence of the nematode C. elegans: a platform for investigating biology.</title>
        <authorList>
            <consortium name="The C. elegans sequencing consortium"/>
            <person name="Sulson J.E."/>
            <person name="Waterston R."/>
        </authorList>
    </citation>
    <scope>NUCLEOTIDE SEQUENCE [LARGE SCALE GENOMIC DNA]</scope>
    <source>
        <strain evidence="7 8">Bristol N2</strain>
    </source>
</reference>
<dbReference type="Gene3D" id="1.10.510.10">
    <property type="entry name" value="Transferase(Phosphotransferase) domain 1"/>
    <property type="match status" value="1"/>
</dbReference>
<keyword evidence="3" id="KW-0067">ATP-binding</keyword>
<feature type="signal peptide" evidence="5">
    <location>
        <begin position="1"/>
        <end position="22"/>
    </location>
</feature>
<dbReference type="KEGG" id="cel:CELE_R151.1"/>
<dbReference type="InterPro" id="IPR020635">
    <property type="entry name" value="Tyr_kinase_cat_dom"/>
</dbReference>
<comment type="subcellular location">
    <subcellularLocation>
        <location evidence="1">Membrane</location>
        <topology evidence="1">Single-pass membrane protein</topology>
    </subcellularLocation>
</comment>
<evidence type="ECO:0000256" key="2">
    <source>
        <dbReference type="ARBA" id="ARBA00051243"/>
    </source>
</evidence>
<keyword evidence="8" id="KW-1185">Reference proteome</keyword>
<dbReference type="GO" id="GO:0004713">
    <property type="term" value="F:protein tyrosine kinase activity"/>
    <property type="evidence" value="ECO:0000318"/>
    <property type="project" value="GO_Central"/>
</dbReference>
<dbReference type="GeneID" id="187907"/>
<keyword evidence="4" id="KW-0812">Transmembrane</keyword>
<feature type="binding site" evidence="3">
    <location>
        <position position="449"/>
    </location>
    <ligand>
        <name>ATP</name>
        <dbReference type="ChEBI" id="CHEBI:30616"/>
    </ligand>
</feature>
<dbReference type="eggNOG" id="KOG0200">
    <property type="taxonomic scope" value="Eukaryota"/>
</dbReference>
<dbReference type="AlphaFoldDB" id="A0A0K3ARA3"/>
<dbReference type="RefSeq" id="NP_001299880.1">
    <property type="nucleotide sequence ID" value="NM_001312951.1"/>
</dbReference>
<dbReference type="GO" id="GO:0004714">
    <property type="term" value="F:transmembrane receptor protein tyrosine kinase activity"/>
    <property type="evidence" value="ECO:0007669"/>
    <property type="project" value="UniProtKB-EC"/>
</dbReference>
<dbReference type="Gene3D" id="3.30.200.20">
    <property type="entry name" value="Phosphorylase Kinase, domain 1"/>
    <property type="match status" value="1"/>
</dbReference>
<dbReference type="InterPro" id="IPR001245">
    <property type="entry name" value="Ser-Thr/Tyr_kinase_cat_dom"/>
</dbReference>
<dbReference type="SMART" id="SM00219">
    <property type="entry name" value="TyrKc"/>
    <property type="match status" value="1"/>
</dbReference>
<evidence type="ECO:0000313" key="9">
    <source>
        <dbReference type="WormBase" id="R151.1a"/>
    </source>
</evidence>
<dbReference type="PaxDb" id="6239-R151.1"/>
<evidence type="ECO:0000256" key="5">
    <source>
        <dbReference type="SAM" id="SignalP"/>
    </source>
</evidence>
<dbReference type="OrthoDB" id="3256376at2759"/>
<protein>
    <submittedName>
        <fullName evidence="7">Protein kinase domain-containing protein</fullName>
    </submittedName>
</protein>
<dbReference type="GO" id="GO:0005886">
    <property type="term" value="C:plasma membrane"/>
    <property type="evidence" value="ECO:0000318"/>
    <property type="project" value="GO_Central"/>
</dbReference>
<dbReference type="OMA" id="QCMIMEY"/>
<dbReference type="PANTHER" id="PTHR24416">
    <property type="entry name" value="TYROSINE-PROTEIN KINASE RECEPTOR"/>
    <property type="match status" value="1"/>
</dbReference>
<organism evidence="7 8">
    <name type="scientific">Caenorhabditis elegans</name>
    <dbReference type="NCBI Taxonomy" id="6239"/>
    <lineage>
        <taxon>Eukaryota</taxon>
        <taxon>Metazoa</taxon>
        <taxon>Ecdysozoa</taxon>
        <taxon>Nematoda</taxon>
        <taxon>Chromadorea</taxon>
        <taxon>Rhabditida</taxon>
        <taxon>Rhabditina</taxon>
        <taxon>Rhabditomorpha</taxon>
        <taxon>Rhabditoidea</taxon>
        <taxon>Rhabditidae</taxon>
        <taxon>Peloderinae</taxon>
        <taxon>Caenorhabditis</taxon>
    </lineage>
</organism>
<feature type="domain" description="Protein kinase" evidence="6">
    <location>
        <begin position="417"/>
        <end position="679"/>
    </location>
</feature>
<dbReference type="EMBL" id="BX284603">
    <property type="protein sequence ID" value="CTQ86580.1"/>
    <property type="molecule type" value="Genomic_DNA"/>
</dbReference>
<dbReference type="PRINTS" id="PR00109">
    <property type="entry name" value="TYRKINASE"/>
</dbReference>
<dbReference type="InterPro" id="IPR011009">
    <property type="entry name" value="Kinase-like_dom_sf"/>
</dbReference>